<accession>A0A3N4HVK3</accession>
<dbReference type="AlphaFoldDB" id="A0A3N4HVK3"/>
<organism evidence="2 3">
    <name type="scientific">Ascobolus immersus RN42</name>
    <dbReference type="NCBI Taxonomy" id="1160509"/>
    <lineage>
        <taxon>Eukaryota</taxon>
        <taxon>Fungi</taxon>
        <taxon>Dikarya</taxon>
        <taxon>Ascomycota</taxon>
        <taxon>Pezizomycotina</taxon>
        <taxon>Pezizomycetes</taxon>
        <taxon>Pezizales</taxon>
        <taxon>Ascobolaceae</taxon>
        <taxon>Ascobolus</taxon>
    </lineage>
</organism>
<sequence>MEDPSEANEHTLQCFKELYETVEKNTSIKRLAPVSQAFLNRTIEESAVSIKTIASQEFENIEMLRLMSSLMDEQKKNPTRFPSISFNTIKSELRDVLSSLASKHGFSCLDYAQFYCGLLIVVHILTGERIALDKQLCHDTSDARLRQTSVRGHERVTLPFKGIWLPVRMPVQTTVRDHEMFLQAQKVAADFTRRSGSACGITQMGFGFEGLNSAVLLVYTGQNVLIQQEDFGQPTLICHQDLDSLLSIPTSTASATSTRPDSRSSNNPPSTATTTLEKMERIICEDFCRKTNNHSTLGEYLAALKPKTQTSLAADSCRNTIRLHGKLPILYHGASISLQDQVSRGSFGVFLNAKINGSSDKLPSALARLFITAGHVAPMNGGTLQSTSGMDMIRSAIIRMRSNGTFLAFDESMAQKAFDEVNLIGEVMEYQIGITEDNERLDYALCQTELTEEDGKNGFHIAASDSEGLLEWFPSRALGPVRGSLLDEFGEDLEEMMHEAISKVAGAEDPVRDSMERVFKQGAATGVTGGITNGVRFLCFKRASTHVASEGFDENGNQIEHSHSAFESVECAKFDVVCPPPQALGDQDPNIFCKEGDSGSGVFKLVRTPTGYKLLWKGLLVQMINENHNIGLVIPASVLLNHLSKKHNAKFTVSH</sequence>
<name>A0A3N4HVK3_ASCIM</name>
<feature type="region of interest" description="Disordered" evidence="1">
    <location>
        <begin position="251"/>
        <end position="275"/>
    </location>
</feature>
<dbReference type="OrthoDB" id="4526194at2759"/>
<evidence type="ECO:0000313" key="3">
    <source>
        <dbReference type="Proteomes" id="UP000275078"/>
    </source>
</evidence>
<proteinExistence type="predicted"/>
<evidence type="ECO:0000256" key="1">
    <source>
        <dbReference type="SAM" id="MobiDB-lite"/>
    </source>
</evidence>
<keyword evidence="3" id="KW-1185">Reference proteome</keyword>
<reference evidence="2 3" key="1">
    <citation type="journal article" date="2018" name="Nat. Ecol. Evol.">
        <title>Pezizomycetes genomes reveal the molecular basis of ectomycorrhizal truffle lifestyle.</title>
        <authorList>
            <person name="Murat C."/>
            <person name="Payen T."/>
            <person name="Noel B."/>
            <person name="Kuo A."/>
            <person name="Morin E."/>
            <person name="Chen J."/>
            <person name="Kohler A."/>
            <person name="Krizsan K."/>
            <person name="Balestrini R."/>
            <person name="Da Silva C."/>
            <person name="Montanini B."/>
            <person name="Hainaut M."/>
            <person name="Levati E."/>
            <person name="Barry K.W."/>
            <person name="Belfiori B."/>
            <person name="Cichocki N."/>
            <person name="Clum A."/>
            <person name="Dockter R.B."/>
            <person name="Fauchery L."/>
            <person name="Guy J."/>
            <person name="Iotti M."/>
            <person name="Le Tacon F."/>
            <person name="Lindquist E.A."/>
            <person name="Lipzen A."/>
            <person name="Malagnac F."/>
            <person name="Mello A."/>
            <person name="Molinier V."/>
            <person name="Miyauchi S."/>
            <person name="Poulain J."/>
            <person name="Riccioni C."/>
            <person name="Rubini A."/>
            <person name="Sitrit Y."/>
            <person name="Splivallo R."/>
            <person name="Traeger S."/>
            <person name="Wang M."/>
            <person name="Zifcakova L."/>
            <person name="Wipf D."/>
            <person name="Zambonelli A."/>
            <person name="Paolocci F."/>
            <person name="Nowrousian M."/>
            <person name="Ottonello S."/>
            <person name="Baldrian P."/>
            <person name="Spatafora J.W."/>
            <person name="Henrissat B."/>
            <person name="Nagy L.G."/>
            <person name="Aury J.M."/>
            <person name="Wincker P."/>
            <person name="Grigoriev I.V."/>
            <person name="Bonfante P."/>
            <person name="Martin F.M."/>
        </authorList>
    </citation>
    <scope>NUCLEOTIDE SEQUENCE [LARGE SCALE GENOMIC DNA]</scope>
    <source>
        <strain evidence="2 3">RN42</strain>
    </source>
</reference>
<gene>
    <name evidence="2" type="ORF">BJ508DRAFT_365308</name>
</gene>
<evidence type="ECO:0000313" key="2">
    <source>
        <dbReference type="EMBL" id="RPA76001.1"/>
    </source>
</evidence>
<dbReference type="EMBL" id="ML119753">
    <property type="protein sequence ID" value="RPA76001.1"/>
    <property type="molecule type" value="Genomic_DNA"/>
</dbReference>
<dbReference type="Proteomes" id="UP000275078">
    <property type="component" value="Unassembled WGS sequence"/>
</dbReference>
<protein>
    <submittedName>
        <fullName evidence="2">Uncharacterized protein</fullName>
    </submittedName>
</protein>